<dbReference type="Proteomes" id="UP000245992">
    <property type="component" value="Unassembled WGS sequence"/>
</dbReference>
<dbReference type="SUPFAM" id="SSF81901">
    <property type="entry name" value="HCP-like"/>
    <property type="match status" value="1"/>
</dbReference>
<evidence type="ECO:0000313" key="1">
    <source>
        <dbReference type="EMBL" id="PVE11111.1"/>
    </source>
</evidence>
<keyword evidence="2" id="KW-1185">Reference proteome</keyword>
<comment type="caution">
    <text evidence="1">The sequence shown here is derived from an EMBL/GenBank/DDBJ whole genome shotgun (WGS) entry which is preliminary data.</text>
</comment>
<reference evidence="1 2" key="1">
    <citation type="submission" date="2013-12" db="EMBL/GenBank/DDBJ databases">
        <title>Annotated genome of Streptomyces scopuliridis.</title>
        <authorList>
            <person name="Olson J.B."/>
        </authorList>
    </citation>
    <scope>NUCLEOTIDE SEQUENCE [LARGE SCALE GENOMIC DNA]</scope>
    <source>
        <strain evidence="1 2">RB72</strain>
    </source>
</reference>
<dbReference type="GeneID" id="95540351"/>
<evidence type="ECO:0000313" key="2">
    <source>
        <dbReference type="Proteomes" id="UP000245992"/>
    </source>
</evidence>
<protein>
    <submittedName>
        <fullName evidence="1">Uncharacterized protein</fullName>
    </submittedName>
</protein>
<proteinExistence type="predicted"/>
<dbReference type="STRING" id="1440053.GCA_000718095_02974"/>
<dbReference type="RefSeq" id="WP_051745921.1">
    <property type="nucleotide sequence ID" value="NZ_AZSP01000151.1"/>
</dbReference>
<organism evidence="1 2">
    <name type="scientific">Streptomyces scopuliridis RB72</name>
    <dbReference type="NCBI Taxonomy" id="1440053"/>
    <lineage>
        <taxon>Bacteria</taxon>
        <taxon>Bacillati</taxon>
        <taxon>Actinomycetota</taxon>
        <taxon>Actinomycetes</taxon>
        <taxon>Kitasatosporales</taxon>
        <taxon>Streptomycetaceae</taxon>
        <taxon>Streptomyces</taxon>
    </lineage>
</organism>
<dbReference type="EMBL" id="AZSP01000151">
    <property type="protein sequence ID" value="PVE11111.1"/>
    <property type="molecule type" value="Genomic_DNA"/>
</dbReference>
<dbReference type="AlphaFoldDB" id="A0A2T7T7N3"/>
<name>A0A2T7T7N3_9ACTN</name>
<sequence length="229" mass="24481">MQPPRGIDEVLEDAVIPDAFAEYDLAASKAQIARDVADTLMFDSPVARSAGIARPDPAAPAGFFPTVHDQAGKDLHALSAEALHGIDAAGQLARLANSRRIDPDGALHFACLLNLAGWHEGAQFWWQFAAGAGNPTAAYCLYLLHLGRGERRDAAHWADQAADLDSGLVALPAGRLSVCYPTTHHRRPPSPALRAAVQRLTIEEDEEFGSVPHPDPHLAEQIGELADAL</sequence>
<accession>A0A2T7T7N3</accession>
<gene>
    <name evidence="1" type="ORF">Y717_17745</name>
</gene>